<evidence type="ECO:0000256" key="2">
    <source>
        <dbReference type="ARBA" id="ARBA00012483"/>
    </source>
</evidence>
<comment type="catalytic activity">
    <reaction evidence="1">
        <text>S-ubiquitinyl-[E2 ubiquitin-conjugating enzyme]-L-cysteine + [acceptor protein]-L-lysine = [E2 ubiquitin-conjugating enzyme]-L-cysteine + N(6)-ubiquitinyl-[acceptor protein]-L-lysine.</text>
        <dbReference type="EC" id="2.3.2.27"/>
    </reaction>
</comment>
<evidence type="ECO:0000256" key="3">
    <source>
        <dbReference type="ARBA" id="ARBA00022679"/>
    </source>
</evidence>
<evidence type="ECO:0000256" key="1">
    <source>
        <dbReference type="ARBA" id="ARBA00000900"/>
    </source>
</evidence>
<dbReference type="PANTHER" id="PTHR46463:SF10">
    <property type="entry name" value="OS01G0926200 PROTEIN"/>
    <property type="match status" value="1"/>
</dbReference>
<dbReference type="InterPro" id="IPR001841">
    <property type="entry name" value="Znf_RING"/>
</dbReference>
<keyword evidence="6" id="KW-0833">Ubl conjugation pathway</keyword>
<evidence type="ECO:0000259" key="10">
    <source>
        <dbReference type="PROSITE" id="PS50089"/>
    </source>
</evidence>
<name>A0AAP0BII1_9ASPA</name>
<dbReference type="CDD" id="cd23116">
    <property type="entry name" value="RING-H2_AIRP1-like"/>
    <property type="match status" value="1"/>
</dbReference>
<keyword evidence="7" id="KW-0862">Zinc</keyword>
<keyword evidence="12" id="KW-1185">Reference proteome</keyword>
<dbReference type="GO" id="GO:0008270">
    <property type="term" value="F:zinc ion binding"/>
    <property type="evidence" value="ECO:0007669"/>
    <property type="project" value="UniProtKB-KW"/>
</dbReference>
<gene>
    <name evidence="11" type="ORF">KSP39_PZI010390</name>
</gene>
<reference evidence="11 12" key="1">
    <citation type="journal article" date="2022" name="Nat. Plants">
        <title>Genomes of leafy and leafless Platanthera orchids illuminate the evolution of mycoheterotrophy.</title>
        <authorList>
            <person name="Li M.H."/>
            <person name="Liu K.W."/>
            <person name="Li Z."/>
            <person name="Lu H.C."/>
            <person name="Ye Q.L."/>
            <person name="Zhang D."/>
            <person name="Wang J.Y."/>
            <person name="Li Y.F."/>
            <person name="Zhong Z.M."/>
            <person name="Liu X."/>
            <person name="Yu X."/>
            <person name="Liu D.K."/>
            <person name="Tu X.D."/>
            <person name="Liu B."/>
            <person name="Hao Y."/>
            <person name="Liao X.Y."/>
            <person name="Jiang Y.T."/>
            <person name="Sun W.H."/>
            <person name="Chen J."/>
            <person name="Chen Y.Q."/>
            <person name="Ai Y."/>
            <person name="Zhai J.W."/>
            <person name="Wu S.S."/>
            <person name="Zhou Z."/>
            <person name="Hsiao Y.Y."/>
            <person name="Wu W.L."/>
            <person name="Chen Y.Y."/>
            <person name="Lin Y.F."/>
            <person name="Hsu J.L."/>
            <person name="Li C.Y."/>
            <person name="Wang Z.W."/>
            <person name="Zhao X."/>
            <person name="Zhong W.Y."/>
            <person name="Ma X.K."/>
            <person name="Ma L."/>
            <person name="Huang J."/>
            <person name="Chen G.Z."/>
            <person name="Huang M.Z."/>
            <person name="Huang L."/>
            <person name="Peng D.H."/>
            <person name="Luo Y.B."/>
            <person name="Zou S.Q."/>
            <person name="Chen S.P."/>
            <person name="Lan S."/>
            <person name="Tsai W.C."/>
            <person name="Van de Peer Y."/>
            <person name="Liu Z.J."/>
        </authorList>
    </citation>
    <scope>NUCLEOTIDE SEQUENCE [LARGE SCALE GENOMIC DNA]</scope>
    <source>
        <strain evidence="11">Lor287</strain>
    </source>
</reference>
<accession>A0AAP0BII1</accession>
<keyword evidence="4" id="KW-0479">Metal-binding</keyword>
<keyword evidence="5 8" id="KW-0863">Zinc-finger</keyword>
<dbReference type="InterPro" id="IPR013083">
    <property type="entry name" value="Znf_RING/FYVE/PHD"/>
</dbReference>
<protein>
    <recommendedName>
        <fullName evidence="2">RING-type E3 ubiquitin transferase</fullName>
        <ecNumber evidence="2">2.3.2.27</ecNumber>
    </recommendedName>
</protein>
<dbReference type="Proteomes" id="UP001418222">
    <property type="component" value="Unassembled WGS sequence"/>
</dbReference>
<evidence type="ECO:0000256" key="9">
    <source>
        <dbReference type="SAM" id="MobiDB-lite"/>
    </source>
</evidence>
<dbReference type="SMART" id="SM00184">
    <property type="entry name" value="RING"/>
    <property type="match status" value="1"/>
</dbReference>
<evidence type="ECO:0000256" key="8">
    <source>
        <dbReference type="PROSITE-ProRule" id="PRU00175"/>
    </source>
</evidence>
<evidence type="ECO:0000313" key="11">
    <source>
        <dbReference type="EMBL" id="KAK8940691.1"/>
    </source>
</evidence>
<dbReference type="EC" id="2.3.2.27" evidence="2"/>
<evidence type="ECO:0000256" key="7">
    <source>
        <dbReference type="ARBA" id="ARBA00022833"/>
    </source>
</evidence>
<dbReference type="Gene3D" id="3.30.40.10">
    <property type="entry name" value="Zinc/RING finger domain, C3HC4 (zinc finger)"/>
    <property type="match status" value="1"/>
</dbReference>
<evidence type="ECO:0000313" key="12">
    <source>
        <dbReference type="Proteomes" id="UP001418222"/>
    </source>
</evidence>
<dbReference type="GO" id="GO:0061630">
    <property type="term" value="F:ubiquitin protein ligase activity"/>
    <property type="evidence" value="ECO:0007669"/>
    <property type="project" value="UniProtKB-EC"/>
</dbReference>
<evidence type="ECO:0000256" key="6">
    <source>
        <dbReference type="ARBA" id="ARBA00022786"/>
    </source>
</evidence>
<feature type="region of interest" description="Disordered" evidence="9">
    <location>
        <begin position="54"/>
        <end position="84"/>
    </location>
</feature>
<evidence type="ECO:0000256" key="4">
    <source>
        <dbReference type="ARBA" id="ARBA00022723"/>
    </source>
</evidence>
<sequence>MGGLCSCFRGADDEEQEHVDSAESASGHGTSNCFQFLTAHTILFQRGHVHPVSSTNHGRASVFSSSTDDSSISDTYRPPPRPLPYDDPRCSLVLTQFRTSASTLEEFKKFDFDASSKKKLSGSSIELPPKKTGDVTYIFPQDEDEDVCPTCLEEYTLENPKIQLLCSHHFHLSCIYEWMERSDKCPFCGKVMLFTETQ</sequence>
<comment type="caution">
    <text evidence="11">The sequence shown here is derived from an EMBL/GenBank/DDBJ whole genome shotgun (WGS) entry which is preliminary data.</text>
</comment>
<dbReference type="EMBL" id="JBBWWQ010000008">
    <property type="protein sequence ID" value="KAK8940691.1"/>
    <property type="molecule type" value="Genomic_DNA"/>
</dbReference>
<feature type="domain" description="RING-type" evidence="10">
    <location>
        <begin position="148"/>
        <end position="188"/>
    </location>
</feature>
<proteinExistence type="predicted"/>
<dbReference type="Pfam" id="PF13639">
    <property type="entry name" value="zf-RING_2"/>
    <property type="match status" value="1"/>
</dbReference>
<evidence type="ECO:0000256" key="5">
    <source>
        <dbReference type="ARBA" id="ARBA00022771"/>
    </source>
</evidence>
<keyword evidence="3" id="KW-0808">Transferase</keyword>
<organism evidence="11 12">
    <name type="scientific">Platanthera zijinensis</name>
    <dbReference type="NCBI Taxonomy" id="2320716"/>
    <lineage>
        <taxon>Eukaryota</taxon>
        <taxon>Viridiplantae</taxon>
        <taxon>Streptophyta</taxon>
        <taxon>Embryophyta</taxon>
        <taxon>Tracheophyta</taxon>
        <taxon>Spermatophyta</taxon>
        <taxon>Magnoliopsida</taxon>
        <taxon>Liliopsida</taxon>
        <taxon>Asparagales</taxon>
        <taxon>Orchidaceae</taxon>
        <taxon>Orchidoideae</taxon>
        <taxon>Orchideae</taxon>
        <taxon>Orchidinae</taxon>
        <taxon>Platanthera</taxon>
    </lineage>
</organism>
<dbReference type="SUPFAM" id="SSF57850">
    <property type="entry name" value="RING/U-box"/>
    <property type="match status" value="1"/>
</dbReference>
<dbReference type="PANTHER" id="PTHR46463">
    <property type="entry name" value="ZINC FINGER, RING/FYVE/PHD-TYPE"/>
    <property type="match status" value="1"/>
</dbReference>
<dbReference type="AlphaFoldDB" id="A0AAP0BII1"/>
<dbReference type="PROSITE" id="PS50089">
    <property type="entry name" value="ZF_RING_2"/>
    <property type="match status" value="1"/>
</dbReference>
<feature type="compositionally biased region" description="Low complexity" evidence="9">
    <location>
        <begin position="64"/>
        <end position="76"/>
    </location>
</feature>